<gene>
    <name evidence="2" type="ORF">COC19_07980</name>
</gene>
<dbReference type="Proteomes" id="UP000218172">
    <property type="component" value="Unassembled WGS sequence"/>
</dbReference>
<dbReference type="Pfam" id="PF26002">
    <property type="entry name" value="Beta-barrel_AprE"/>
    <property type="match status" value="1"/>
</dbReference>
<reference evidence="3" key="1">
    <citation type="submission" date="2017-08" db="EMBL/GenBank/DDBJ databases">
        <title>A dynamic microbial community with high functional redundancy inhabits the cold, oxic subseafloor aquifer.</title>
        <authorList>
            <person name="Tully B.J."/>
            <person name="Wheat C.G."/>
            <person name="Glazer B.T."/>
            <person name="Huber J.A."/>
        </authorList>
    </citation>
    <scope>NUCLEOTIDE SEQUENCE [LARGE SCALE GENOMIC DNA]</scope>
</reference>
<evidence type="ECO:0000313" key="2">
    <source>
        <dbReference type="EMBL" id="PCH58954.1"/>
    </source>
</evidence>
<dbReference type="PANTHER" id="PTHR30386:SF17">
    <property type="entry name" value="ALKALINE PROTEASE SECRETION PROTEIN APRE"/>
    <property type="match status" value="1"/>
</dbReference>
<organism evidence="2 3">
    <name type="scientific">SAR86 cluster bacterium</name>
    <dbReference type="NCBI Taxonomy" id="2030880"/>
    <lineage>
        <taxon>Bacteria</taxon>
        <taxon>Pseudomonadati</taxon>
        <taxon>Pseudomonadota</taxon>
        <taxon>Gammaproteobacteria</taxon>
        <taxon>SAR86 cluster</taxon>
    </lineage>
</organism>
<name>A0A2A4MGU9_9GAMM</name>
<feature type="non-terminal residue" evidence="2">
    <location>
        <position position="1"/>
    </location>
</feature>
<dbReference type="Gene3D" id="2.40.30.170">
    <property type="match status" value="1"/>
</dbReference>
<sequence length="96" mass="10872">VQTGQLAHIRLSAYKQRNLFSLEGRVTTISADRFSDERTGVDYFLARVELLDELPEGVELYPGMQAEVMVVTGARTLLEYLTRPITQSLNRALRES</sequence>
<accession>A0A2A4MGU9</accession>
<evidence type="ECO:0000313" key="3">
    <source>
        <dbReference type="Proteomes" id="UP000218172"/>
    </source>
</evidence>
<proteinExistence type="predicted"/>
<dbReference type="EMBL" id="NVQR01000145">
    <property type="protein sequence ID" value="PCH58954.1"/>
    <property type="molecule type" value="Genomic_DNA"/>
</dbReference>
<feature type="domain" description="AprE-like beta-barrel" evidence="1">
    <location>
        <begin position="1"/>
        <end position="73"/>
    </location>
</feature>
<dbReference type="PRINTS" id="PR01490">
    <property type="entry name" value="RTXTOXIND"/>
</dbReference>
<dbReference type="PANTHER" id="PTHR30386">
    <property type="entry name" value="MEMBRANE FUSION SUBUNIT OF EMRAB-TOLC MULTIDRUG EFFLUX PUMP"/>
    <property type="match status" value="1"/>
</dbReference>
<comment type="caution">
    <text evidence="2">The sequence shown here is derived from an EMBL/GenBank/DDBJ whole genome shotgun (WGS) entry which is preliminary data.</text>
</comment>
<protein>
    <submittedName>
        <fullName evidence="2">Membrane-fusion protein</fullName>
    </submittedName>
</protein>
<dbReference type="InterPro" id="IPR058982">
    <property type="entry name" value="Beta-barrel_AprE"/>
</dbReference>
<dbReference type="InterPro" id="IPR050739">
    <property type="entry name" value="MFP"/>
</dbReference>
<evidence type="ECO:0000259" key="1">
    <source>
        <dbReference type="Pfam" id="PF26002"/>
    </source>
</evidence>
<dbReference type="AlphaFoldDB" id="A0A2A4MGU9"/>